<evidence type="ECO:0000256" key="13">
    <source>
        <dbReference type="ARBA" id="ARBA00023136"/>
    </source>
</evidence>
<dbReference type="GO" id="GO:0005507">
    <property type="term" value="F:copper ion binding"/>
    <property type="evidence" value="ECO:0007669"/>
    <property type="project" value="InterPro"/>
</dbReference>
<evidence type="ECO:0000259" key="17">
    <source>
        <dbReference type="PROSITE" id="PS50857"/>
    </source>
</evidence>
<dbReference type="Pfam" id="PF00116">
    <property type="entry name" value="COX2"/>
    <property type="match status" value="1"/>
</dbReference>
<evidence type="ECO:0000256" key="11">
    <source>
        <dbReference type="ARBA" id="ARBA00022989"/>
    </source>
</evidence>
<reference evidence="18" key="1">
    <citation type="journal article" date="2016" name="Parasitol. Int.">
        <title>The mitochondrial genome and ribosomal operon of Brachycladium goliath (Digenea: Brachycladiidae) recovered from a stranded minke whale.</title>
        <authorList>
            <person name="Briscoe A.G."/>
            <person name="Bray R.A."/>
            <person name="Brabec J."/>
            <person name="Littlewood D.T."/>
        </authorList>
    </citation>
    <scope>NUCLEOTIDE SEQUENCE</scope>
</reference>
<dbReference type="GO" id="GO:0004129">
    <property type="term" value="F:cytochrome-c oxidase activity"/>
    <property type="evidence" value="ECO:0007669"/>
    <property type="project" value="UniProtKB-EC"/>
</dbReference>
<dbReference type="GO" id="GO:0042773">
    <property type="term" value="P:ATP synthesis coupled electron transport"/>
    <property type="evidence" value="ECO:0007669"/>
    <property type="project" value="TreeGrafter"/>
</dbReference>
<sequence length="202" mass="22900">MFLVNALYVDLVVTVLAMCFFIPFWVFIVLGWNVVEVGASHVDNESDAIEFIWTFGPSLSVLFLCILNTQCLAMEAMPKYSPIAKVIGHQWYWSYEVLGVEPEYDSVMLDFLDVVDKPFRLCLHRYYTLAVTSADVIHSFSIPDFNVKLDAIPGRINQMRFCPDRLGSFVGYCTELCGAGHGYMPVVLEVVSKHLHEKTLLS</sequence>
<dbReference type="InterPro" id="IPR045187">
    <property type="entry name" value="CcO_II"/>
</dbReference>
<geneLocation type="mitochondrion" evidence="18"/>
<keyword evidence="8" id="KW-0460">Magnesium</keyword>
<keyword evidence="9" id="KW-1278">Translocase</keyword>
<dbReference type="AlphaFoldDB" id="A0A140B0Z0"/>
<dbReference type="CTD" id="4513"/>
<dbReference type="InterPro" id="IPR036257">
    <property type="entry name" value="Cyt_c_oxidase_su2_TM_sf"/>
</dbReference>
<dbReference type="PROSITE" id="PS00078">
    <property type="entry name" value="COX2"/>
    <property type="match status" value="1"/>
</dbReference>
<evidence type="ECO:0000256" key="4">
    <source>
        <dbReference type="ARBA" id="ARBA00012949"/>
    </source>
</evidence>
<dbReference type="GeneID" id="27111154"/>
<evidence type="ECO:0000256" key="5">
    <source>
        <dbReference type="ARBA" id="ARBA00022448"/>
    </source>
</evidence>
<accession>A0A140B0Z0</accession>
<dbReference type="GO" id="GO:0016020">
    <property type="term" value="C:membrane"/>
    <property type="evidence" value="ECO:0007669"/>
    <property type="project" value="UniProtKB-SubCell"/>
</dbReference>
<evidence type="ECO:0000256" key="15">
    <source>
        <dbReference type="ARBA" id="ARBA00049512"/>
    </source>
</evidence>
<comment type="catalytic activity">
    <reaction evidence="15">
        <text>4 Fe(II)-[cytochrome c] + O2 + 8 H(+)(in) = 4 Fe(III)-[cytochrome c] + 2 H2O + 4 H(+)(out)</text>
        <dbReference type="Rhea" id="RHEA:11436"/>
        <dbReference type="Rhea" id="RHEA-COMP:10350"/>
        <dbReference type="Rhea" id="RHEA-COMP:14399"/>
        <dbReference type="ChEBI" id="CHEBI:15377"/>
        <dbReference type="ChEBI" id="CHEBI:15378"/>
        <dbReference type="ChEBI" id="CHEBI:15379"/>
        <dbReference type="ChEBI" id="CHEBI:29033"/>
        <dbReference type="ChEBI" id="CHEBI:29034"/>
        <dbReference type="EC" id="7.1.1.9"/>
    </reaction>
    <physiologicalReaction direction="left-to-right" evidence="15">
        <dbReference type="Rhea" id="RHEA:11437"/>
    </physiologicalReaction>
</comment>
<keyword evidence="12" id="KW-0186">Copper</keyword>
<dbReference type="PANTHER" id="PTHR22888:SF9">
    <property type="entry name" value="CYTOCHROME C OXIDASE SUBUNIT 2"/>
    <property type="match status" value="1"/>
</dbReference>
<dbReference type="InterPro" id="IPR002429">
    <property type="entry name" value="CcO_II-like_C"/>
</dbReference>
<dbReference type="PRINTS" id="PR01166">
    <property type="entry name" value="CYCOXIDASEII"/>
</dbReference>
<keyword evidence="11 16" id="KW-1133">Transmembrane helix</keyword>
<evidence type="ECO:0000256" key="8">
    <source>
        <dbReference type="ARBA" id="ARBA00022842"/>
    </source>
</evidence>
<dbReference type="RefSeq" id="YP_009240939.1">
    <property type="nucleotide sequence ID" value="NC_029757.1"/>
</dbReference>
<evidence type="ECO:0000256" key="3">
    <source>
        <dbReference type="ARBA" id="ARBA00007866"/>
    </source>
</evidence>
<feature type="transmembrane region" description="Helical" evidence="16">
    <location>
        <begin position="7"/>
        <end position="32"/>
    </location>
</feature>
<keyword evidence="13 16" id="KW-0472">Membrane</keyword>
<evidence type="ECO:0000256" key="12">
    <source>
        <dbReference type="ARBA" id="ARBA00023008"/>
    </source>
</evidence>
<gene>
    <name evidence="18" type="primary">cox2</name>
</gene>
<evidence type="ECO:0000256" key="1">
    <source>
        <dbReference type="ARBA" id="ARBA00001935"/>
    </source>
</evidence>
<dbReference type="PANTHER" id="PTHR22888">
    <property type="entry name" value="CYTOCHROME C OXIDASE, SUBUNIT II"/>
    <property type="match status" value="1"/>
</dbReference>
<dbReference type="EC" id="7.1.1.9" evidence="4"/>
<keyword evidence="6 16" id="KW-0812">Transmembrane</keyword>
<dbReference type="SUPFAM" id="SSF81464">
    <property type="entry name" value="Cytochrome c oxidase subunit II-like, transmembrane region"/>
    <property type="match status" value="1"/>
</dbReference>
<dbReference type="Gene3D" id="1.10.287.90">
    <property type="match status" value="1"/>
</dbReference>
<feature type="transmembrane region" description="Helical" evidence="16">
    <location>
        <begin position="52"/>
        <end position="73"/>
    </location>
</feature>
<dbReference type="SUPFAM" id="SSF49503">
    <property type="entry name" value="Cupredoxins"/>
    <property type="match status" value="1"/>
</dbReference>
<dbReference type="InterPro" id="IPR001505">
    <property type="entry name" value="Copper_CuA"/>
</dbReference>
<evidence type="ECO:0000256" key="10">
    <source>
        <dbReference type="ARBA" id="ARBA00022982"/>
    </source>
</evidence>
<dbReference type="Gene3D" id="2.60.40.420">
    <property type="entry name" value="Cupredoxins - blue copper proteins"/>
    <property type="match status" value="1"/>
</dbReference>
<keyword evidence="7" id="KW-0479">Metal-binding</keyword>
<evidence type="ECO:0000256" key="6">
    <source>
        <dbReference type="ARBA" id="ARBA00022692"/>
    </source>
</evidence>
<evidence type="ECO:0000256" key="16">
    <source>
        <dbReference type="SAM" id="Phobius"/>
    </source>
</evidence>
<comment type="subcellular location">
    <subcellularLocation>
        <location evidence="2">Membrane</location>
        <topology evidence="2">Multi-pass membrane protein</topology>
    </subcellularLocation>
</comment>
<evidence type="ECO:0000256" key="2">
    <source>
        <dbReference type="ARBA" id="ARBA00004141"/>
    </source>
</evidence>
<evidence type="ECO:0000256" key="14">
    <source>
        <dbReference type="ARBA" id="ARBA00031389"/>
    </source>
</evidence>
<dbReference type="PROSITE" id="PS50857">
    <property type="entry name" value="COX2_CUA"/>
    <property type="match status" value="1"/>
</dbReference>
<evidence type="ECO:0000256" key="7">
    <source>
        <dbReference type="ARBA" id="ARBA00022723"/>
    </source>
</evidence>
<evidence type="ECO:0000256" key="9">
    <source>
        <dbReference type="ARBA" id="ARBA00022967"/>
    </source>
</evidence>
<keyword evidence="10" id="KW-0249">Electron transport</keyword>
<organism evidence="18">
    <name type="scientific">Brachycladium goliath</name>
    <dbReference type="NCBI Taxonomy" id="1751714"/>
    <lineage>
        <taxon>Eukaryota</taxon>
        <taxon>Metazoa</taxon>
        <taxon>Spiralia</taxon>
        <taxon>Lophotrochozoa</taxon>
        <taxon>Platyhelminthes</taxon>
        <taxon>Trematoda</taxon>
        <taxon>Digenea</taxon>
        <taxon>Plagiorchiida</taxon>
        <taxon>Xiphidiata</taxon>
        <taxon>Allocreadioidea</taxon>
        <taxon>Brachycladiidae</taxon>
        <taxon>Brachycladium</taxon>
    </lineage>
</organism>
<proteinExistence type="inferred from homology"/>
<dbReference type="EMBL" id="KR703278">
    <property type="protein sequence ID" value="ALN38352.1"/>
    <property type="molecule type" value="Genomic_DNA"/>
</dbReference>
<protein>
    <recommendedName>
        <fullName evidence="4">cytochrome-c oxidase</fullName>
        <ecNumber evidence="4">7.1.1.9</ecNumber>
    </recommendedName>
    <alternativeName>
        <fullName evidence="14">Cytochrome c oxidase polypeptide II</fullName>
    </alternativeName>
</protein>
<keyword evidence="18" id="KW-0496">Mitochondrion</keyword>
<comment type="cofactor">
    <cofactor evidence="1">
        <name>Cu cation</name>
        <dbReference type="ChEBI" id="CHEBI:23378"/>
    </cofactor>
</comment>
<name>A0A140B0Z0_9TREM</name>
<comment type="similarity">
    <text evidence="3">Belongs to the cytochrome c oxidase subunit 2 family.</text>
</comment>
<keyword evidence="5" id="KW-0813">Transport</keyword>
<feature type="domain" description="Cytochrome oxidase subunit II copper A binding" evidence="17">
    <location>
        <begin position="79"/>
        <end position="202"/>
    </location>
</feature>
<evidence type="ECO:0000313" key="18">
    <source>
        <dbReference type="EMBL" id="ALN38352.1"/>
    </source>
</evidence>
<dbReference type="InterPro" id="IPR008972">
    <property type="entry name" value="Cupredoxin"/>
</dbReference>